<evidence type="ECO:0000256" key="2">
    <source>
        <dbReference type="ARBA" id="ARBA00023125"/>
    </source>
</evidence>
<name>A0A7W3JUR5_9MICO</name>
<dbReference type="CDD" id="cd07377">
    <property type="entry name" value="WHTH_GntR"/>
    <property type="match status" value="1"/>
</dbReference>
<evidence type="ECO:0000256" key="3">
    <source>
        <dbReference type="ARBA" id="ARBA00023163"/>
    </source>
</evidence>
<dbReference type="GO" id="GO:0003700">
    <property type="term" value="F:DNA-binding transcription factor activity"/>
    <property type="evidence" value="ECO:0007669"/>
    <property type="project" value="InterPro"/>
</dbReference>
<evidence type="ECO:0000256" key="1">
    <source>
        <dbReference type="ARBA" id="ARBA00023015"/>
    </source>
</evidence>
<dbReference type="InterPro" id="IPR050679">
    <property type="entry name" value="Bact_HTH_transcr_reg"/>
</dbReference>
<dbReference type="Proteomes" id="UP000524237">
    <property type="component" value="Unassembled WGS sequence"/>
</dbReference>
<dbReference type="PROSITE" id="PS50949">
    <property type="entry name" value="HTH_GNTR"/>
    <property type="match status" value="1"/>
</dbReference>
<dbReference type="SMART" id="SM00866">
    <property type="entry name" value="UTRA"/>
    <property type="match status" value="1"/>
</dbReference>
<dbReference type="GO" id="GO:0003677">
    <property type="term" value="F:DNA binding"/>
    <property type="evidence" value="ECO:0007669"/>
    <property type="project" value="UniProtKB-KW"/>
</dbReference>
<comment type="caution">
    <text evidence="5">The sequence shown here is derived from an EMBL/GenBank/DDBJ whole genome shotgun (WGS) entry which is preliminary data.</text>
</comment>
<evidence type="ECO:0000259" key="4">
    <source>
        <dbReference type="PROSITE" id="PS50949"/>
    </source>
</evidence>
<gene>
    <name evidence="5" type="ORF">FB555_001735</name>
</gene>
<dbReference type="GO" id="GO:0045892">
    <property type="term" value="P:negative regulation of DNA-templated transcription"/>
    <property type="evidence" value="ECO:0007669"/>
    <property type="project" value="TreeGrafter"/>
</dbReference>
<keyword evidence="3" id="KW-0804">Transcription</keyword>
<dbReference type="Pfam" id="PF07702">
    <property type="entry name" value="UTRA"/>
    <property type="match status" value="1"/>
</dbReference>
<accession>A0A7W3JUR5</accession>
<dbReference type="SUPFAM" id="SSF64288">
    <property type="entry name" value="Chorismate lyase-like"/>
    <property type="match status" value="1"/>
</dbReference>
<dbReference type="Gene3D" id="1.10.10.10">
    <property type="entry name" value="Winged helix-like DNA-binding domain superfamily/Winged helix DNA-binding domain"/>
    <property type="match status" value="1"/>
</dbReference>
<evidence type="ECO:0000313" key="5">
    <source>
        <dbReference type="EMBL" id="MBA8829619.1"/>
    </source>
</evidence>
<sequence length="243" mass="27048">MEMVTKRSRPGLADEIVMAIKVRIDDGTYVAGSRLPTEAQLCDEFGVSRATARTAIKELDVIGLVHTRHGLGTFVRTIPHVQDGLEKMGSISDSIRSSGKIPGMDYARRTVRTVTLDEAERMTVPAETQVLELRRRITADDEIVAYSYDLLPMSIFPEDFVPEQLEGSIFSYFDRVLGLPAILGFAEVHAVESRKIGWGPGSSEHNLFILLDQLQYADDGVLLGYSRSYFVEGAYAFVLKRTK</sequence>
<evidence type="ECO:0000313" key="6">
    <source>
        <dbReference type="Proteomes" id="UP000524237"/>
    </source>
</evidence>
<dbReference type="InterPro" id="IPR011663">
    <property type="entry name" value="UTRA"/>
</dbReference>
<proteinExistence type="predicted"/>
<dbReference type="InterPro" id="IPR036390">
    <property type="entry name" value="WH_DNA-bd_sf"/>
</dbReference>
<dbReference type="InterPro" id="IPR036388">
    <property type="entry name" value="WH-like_DNA-bd_sf"/>
</dbReference>
<dbReference type="EMBL" id="JACGWU010000006">
    <property type="protein sequence ID" value="MBA8829619.1"/>
    <property type="molecule type" value="Genomic_DNA"/>
</dbReference>
<dbReference type="AlphaFoldDB" id="A0A7W3JUR5"/>
<dbReference type="InterPro" id="IPR028978">
    <property type="entry name" value="Chorismate_lyase_/UTRA_dom_sf"/>
</dbReference>
<dbReference type="PRINTS" id="PR00035">
    <property type="entry name" value="HTHGNTR"/>
</dbReference>
<protein>
    <submittedName>
        <fullName evidence="5">GntR family transcriptional regulator</fullName>
    </submittedName>
</protein>
<dbReference type="Gene3D" id="3.40.1410.10">
    <property type="entry name" value="Chorismate lyase-like"/>
    <property type="match status" value="1"/>
</dbReference>
<dbReference type="PANTHER" id="PTHR44846">
    <property type="entry name" value="MANNOSYL-D-GLYCERATE TRANSPORT/METABOLISM SYSTEM REPRESSOR MNGR-RELATED"/>
    <property type="match status" value="1"/>
</dbReference>
<keyword evidence="2" id="KW-0238">DNA-binding</keyword>
<keyword evidence="1" id="KW-0805">Transcription regulation</keyword>
<dbReference type="InterPro" id="IPR000524">
    <property type="entry name" value="Tscrpt_reg_HTH_GntR"/>
</dbReference>
<feature type="domain" description="HTH gntR-type" evidence="4">
    <location>
        <begin position="10"/>
        <end position="78"/>
    </location>
</feature>
<keyword evidence="6" id="KW-1185">Reference proteome</keyword>
<dbReference type="PANTHER" id="PTHR44846:SF17">
    <property type="entry name" value="GNTR-FAMILY TRANSCRIPTIONAL REGULATOR"/>
    <property type="match status" value="1"/>
</dbReference>
<dbReference type="SUPFAM" id="SSF46785">
    <property type="entry name" value="Winged helix' DNA-binding domain"/>
    <property type="match status" value="1"/>
</dbReference>
<reference evidence="5 6" key="1">
    <citation type="submission" date="2020-07" db="EMBL/GenBank/DDBJ databases">
        <title>Sequencing the genomes of 1000 actinobacteria strains.</title>
        <authorList>
            <person name="Klenk H.-P."/>
        </authorList>
    </citation>
    <scope>NUCLEOTIDE SEQUENCE [LARGE SCALE GENOMIC DNA]</scope>
    <source>
        <strain evidence="5 6">DSM 23737</strain>
    </source>
</reference>
<dbReference type="SMART" id="SM00345">
    <property type="entry name" value="HTH_GNTR"/>
    <property type="match status" value="1"/>
</dbReference>
<dbReference type="Pfam" id="PF00392">
    <property type="entry name" value="GntR"/>
    <property type="match status" value="1"/>
</dbReference>
<organism evidence="5 6">
    <name type="scientific">Alpinimonas psychrophila</name>
    <dbReference type="NCBI Taxonomy" id="748908"/>
    <lineage>
        <taxon>Bacteria</taxon>
        <taxon>Bacillati</taxon>
        <taxon>Actinomycetota</taxon>
        <taxon>Actinomycetes</taxon>
        <taxon>Micrococcales</taxon>
        <taxon>Microbacteriaceae</taxon>
        <taxon>Alpinimonas</taxon>
    </lineage>
</organism>